<accession>A0A0A7PBV3</accession>
<proteinExistence type="predicted"/>
<evidence type="ECO:0000313" key="1">
    <source>
        <dbReference type="EMBL" id="AJA07429.1"/>
    </source>
</evidence>
<dbReference type="AlphaFoldDB" id="A0A0A7PBV3"/>
<dbReference type="RefSeq" id="WP_039571339.1">
    <property type="nucleotide sequence ID" value="NZ_CP009122.1"/>
</dbReference>
<keyword evidence="2" id="KW-1185">Reference proteome</keyword>
<name>A0A0A7PBV3_9SPHN</name>
<evidence type="ECO:0000313" key="2">
    <source>
        <dbReference type="Proteomes" id="UP000030907"/>
    </source>
</evidence>
<gene>
    <name evidence="1" type="ORF">SKP52_02470</name>
</gene>
<reference evidence="1 2" key="1">
    <citation type="journal article" date="2015" name="Int. J. Syst. Evol. Microbiol.">
        <title>Description of Sphingopyxis fribergensis sp. nov. - a soil bacterium with the ability to degrade styrene and phenylacetic acid.</title>
        <authorList>
            <person name="Oelschlagel M."/>
            <person name="Ruckert C."/>
            <person name="Kalinowski J."/>
            <person name="Schmidt G."/>
            <person name="Schlomann M."/>
            <person name="Tischler D."/>
        </authorList>
    </citation>
    <scope>NUCLEOTIDE SEQUENCE [LARGE SCALE GENOMIC DNA]</scope>
    <source>
        <strain evidence="1 2">Kp5.2</strain>
    </source>
</reference>
<dbReference type="KEGG" id="sphk:SKP52_02470"/>
<sequence>MPDNTSATFVPLVSREQAWNKFAAAIRLYAGRGRRYSFKQLANGAGVKDRVIECALHDPSNVDFRPMPFEAQMSIARFLGAEFTNEWFHLAGQGAFDLPDEDAPTPGELAADIATEGAEVVRMAADGVFCGEDRKRLRAIGSEKIERGQMLVGLTERRAA</sequence>
<dbReference type="EMBL" id="CP009122">
    <property type="protein sequence ID" value="AJA07429.1"/>
    <property type="molecule type" value="Genomic_DNA"/>
</dbReference>
<dbReference type="Proteomes" id="UP000030907">
    <property type="component" value="Chromosome"/>
</dbReference>
<organism evidence="1 2">
    <name type="scientific">Sphingopyxis fribergensis</name>
    <dbReference type="NCBI Taxonomy" id="1515612"/>
    <lineage>
        <taxon>Bacteria</taxon>
        <taxon>Pseudomonadati</taxon>
        <taxon>Pseudomonadota</taxon>
        <taxon>Alphaproteobacteria</taxon>
        <taxon>Sphingomonadales</taxon>
        <taxon>Sphingomonadaceae</taxon>
        <taxon>Sphingopyxis</taxon>
    </lineage>
</organism>
<dbReference type="OrthoDB" id="7596406at2"/>
<dbReference type="HOGENOM" id="CLU_1651035_0_0_5"/>
<dbReference type="STRING" id="1515612.SKP52_02470"/>
<protein>
    <submittedName>
        <fullName evidence="1">Uncharacterized protein</fullName>
    </submittedName>
</protein>